<evidence type="ECO:0000256" key="1">
    <source>
        <dbReference type="ARBA" id="ARBA00022475"/>
    </source>
</evidence>
<protein>
    <submittedName>
        <fullName evidence="8">UDP-2,3-diacylglucosamine hydrolase</fullName>
    </submittedName>
</protein>
<dbReference type="RefSeq" id="WP_034318781.1">
    <property type="nucleotide sequence ID" value="NZ_BAAFHN010000012.1"/>
</dbReference>
<evidence type="ECO:0000313" key="8">
    <source>
        <dbReference type="EMBL" id="GAB0172708.1"/>
    </source>
</evidence>
<evidence type="ECO:0000313" key="11">
    <source>
        <dbReference type="Proteomes" id="UP001562457"/>
    </source>
</evidence>
<dbReference type="Proteomes" id="UP001562457">
    <property type="component" value="Unassembled WGS sequence"/>
</dbReference>
<dbReference type="Proteomes" id="UP000029861">
    <property type="component" value="Unassembled WGS sequence"/>
</dbReference>
<evidence type="ECO:0000256" key="3">
    <source>
        <dbReference type="ARBA" id="ARBA00022723"/>
    </source>
</evidence>
<dbReference type="PANTHER" id="PTHR34990:SF1">
    <property type="entry name" value="UDP-2,3-DIACYLGLUCOSAMINE HYDROLASE"/>
    <property type="match status" value="1"/>
</dbReference>
<dbReference type="EMBL" id="BAAFHN010000012">
    <property type="protein sequence ID" value="GAB0172708.1"/>
    <property type="molecule type" value="Genomic_DNA"/>
</dbReference>
<dbReference type="STRING" id="50960.LS81_03370"/>
<dbReference type="GO" id="GO:0016020">
    <property type="term" value="C:membrane"/>
    <property type="evidence" value="ECO:0007669"/>
    <property type="project" value="GOC"/>
</dbReference>
<feature type="domain" description="Calcineurin-like phosphoesterase" evidence="7">
    <location>
        <begin position="15"/>
        <end position="134"/>
    </location>
</feature>
<reference evidence="8 11" key="3">
    <citation type="submission" date="2024-06" db="EMBL/GenBank/DDBJ databases">
        <title>Draft genome sequence of Helicobacter trogontum NHP16-4001.</title>
        <authorList>
            <person name="Rimbara E."/>
            <person name="Suzuki M."/>
        </authorList>
    </citation>
    <scope>NUCLEOTIDE SEQUENCE [LARGE SCALE GENOMIC DNA]</scope>
    <source>
        <strain evidence="8 11">NHP16-4001</strain>
    </source>
</reference>
<reference evidence="9 10" key="1">
    <citation type="journal article" date="2014" name="Genome Announc.">
        <title>Draft genome sequences of eight enterohepatic helicobacter species isolated from both laboratory and wild rodents.</title>
        <authorList>
            <person name="Sheh A."/>
            <person name="Shen Z."/>
            <person name="Fox J.G."/>
        </authorList>
    </citation>
    <scope>NUCLEOTIDE SEQUENCE [LARGE SCALE GENOMIC DNA]</scope>
    <source>
        <strain evidence="9 10">ATCC 49310</strain>
    </source>
</reference>
<dbReference type="InterPro" id="IPR043461">
    <property type="entry name" value="LpxH-like"/>
</dbReference>
<evidence type="ECO:0000256" key="2">
    <source>
        <dbReference type="ARBA" id="ARBA00022519"/>
    </source>
</evidence>
<reference evidence="9" key="2">
    <citation type="submission" date="2018-04" db="EMBL/GenBank/DDBJ databases">
        <authorList>
            <person name="Sheh A."/>
            <person name="Shen Z."/>
            <person name="Mannion A.J."/>
            <person name="Fox J.G."/>
        </authorList>
    </citation>
    <scope>NUCLEOTIDE SEQUENCE</scope>
    <source>
        <strain evidence="9">ATCC 49310</strain>
    </source>
</reference>
<keyword evidence="11" id="KW-1185">Reference proteome</keyword>
<dbReference type="SUPFAM" id="SSF56300">
    <property type="entry name" value="Metallo-dependent phosphatases"/>
    <property type="match status" value="1"/>
</dbReference>
<keyword evidence="6" id="KW-0464">Manganese</keyword>
<evidence type="ECO:0000256" key="5">
    <source>
        <dbReference type="ARBA" id="ARBA00023136"/>
    </source>
</evidence>
<keyword evidence="5" id="KW-0472">Membrane</keyword>
<evidence type="ECO:0000256" key="6">
    <source>
        <dbReference type="ARBA" id="ARBA00023211"/>
    </source>
</evidence>
<dbReference type="InterPro" id="IPR004843">
    <property type="entry name" value="Calcineurin-like_PHP"/>
</dbReference>
<dbReference type="EMBL" id="JRPK02000011">
    <property type="protein sequence ID" value="TLD98429.1"/>
    <property type="molecule type" value="Genomic_DNA"/>
</dbReference>
<dbReference type="AlphaFoldDB" id="A0A4U8TEF7"/>
<evidence type="ECO:0000313" key="9">
    <source>
        <dbReference type="EMBL" id="TLD98429.1"/>
    </source>
</evidence>
<keyword evidence="2" id="KW-0997">Cell inner membrane</keyword>
<evidence type="ECO:0000313" key="10">
    <source>
        <dbReference type="Proteomes" id="UP000029861"/>
    </source>
</evidence>
<keyword evidence="4 8" id="KW-0378">Hydrolase</keyword>
<dbReference type="GO" id="GO:0009245">
    <property type="term" value="P:lipid A biosynthetic process"/>
    <property type="evidence" value="ECO:0007669"/>
    <property type="project" value="TreeGrafter"/>
</dbReference>
<dbReference type="GO" id="GO:0046872">
    <property type="term" value="F:metal ion binding"/>
    <property type="evidence" value="ECO:0007669"/>
    <property type="project" value="UniProtKB-KW"/>
</dbReference>
<dbReference type="GO" id="GO:0008758">
    <property type="term" value="F:UDP-2,3-diacylglucosamine hydrolase activity"/>
    <property type="evidence" value="ECO:0007669"/>
    <property type="project" value="TreeGrafter"/>
</dbReference>
<evidence type="ECO:0000259" key="7">
    <source>
        <dbReference type="Pfam" id="PF00149"/>
    </source>
</evidence>
<organism evidence="9 10">
    <name type="scientific">Helicobacter trogontum</name>
    <dbReference type="NCBI Taxonomy" id="50960"/>
    <lineage>
        <taxon>Bacteria</taxon>
        <taxon>Pseudomonadati</taxon>
        <taxon>Campylobacterota</taxon>
        <taxon>Epsilonproteobacteria</taxon>
        <taxon>Campylobacterales</taxon>
        <taxon>Helicobacteraceae</taxon>
        <taxon>Helicobacter</taxon>
    </lineage>
</organism>
<dbReference type="PANTHER" id="PTHR34990">
    <property type="entry name" value="UDP-2,3-DIACYLGLUCOSAMINE HYDROLASE-RELATED"/>
    <property type="match status" value="1"/>
</dbReference>
<dbReference type="Pfam" id="PF00149">
    <property type="entry name" value="Metallophos"/>
    <property type="match status" value="1"/>
</dbReference>
<dbReference type="InterPro" id="IPR029052">
    <property type="entry name" value="Metallo-depent_PP-like"/>
</dbReference>
<accession>A0A4U8TEF7</accession>
<comment type="caution">
    <text evidence="9">The sequence shown here is derived from an EMBL/GenBank/DDBJ whole genome shotgun (WGS) entry which is preliminary data.</text>
</comment>
<name>A0A4U8TEF7_9HELI</name>
<keyword evidence="1" id="KW-1003">Cell membrane</keyword>
<sequence>MTIINDFTIKKDAFFVADSHFKENDEKLLEYFDNFPSGRQIILMGDIFHFLIGSIHTSYIINEALIRKLAGLTRSNEIIILEGNHDFGLDSIMWEKYSDYNAKNLKIYTYCMQPIIIRDDSDNICILSHGDLWINKNYDSYRKFITKPYILSAFWLLDKLSYGIIYRALATRINQKLIAEFSFFRTDFLHFMSERIAKYKSHVIQKLIDNGFATDNTKFCIIEGHYHLGKYVKKENIFYNALQSCYFHKDYLSFKKGDLFIEVTYGTKKSISNKNILQ</sequence>
<keyword evidence="3" id="KW-0479">Metal-binding</keyword>
<evidence type="ECO:0000256" key="4">
    <source>
        <dbReference type="ARBA" id="ARBA00022801"/>
    </source>
</evidence>
<proteinExistence type="predicted"/>
<gene>
    <name evidence="9" type="ORF">LS80_004620</name>
    <name evidence="8" type="ORF">NHP164001_07220</name>
</gene>
<dbReference type="Gene3D" id="3.60.21.10">
    <property type="match status" value="1"/>
</dbReference>